<dbReference type="Proteomes" id="UP000807785">
    <property type="component" value="Unassembled WGS sequence"/>
</dbReference>
<protein>
    <submittedName>
        <fullName evidence="1">DUF1579 family protein</fullName>
    </submittedName>
</protein>
<proteinExistence type="predicted"/>
<accession>A0A9D7E774</accession>
<sequence>MAEIAEKLKVIDRFRGTWNVTISTHRPKHSVVTSVNTNSWVLGNRFLQGDSGPKSDGTHDFSMMTYDPAIGGYPLWIFFSTGVAFFLPSGQWDEATQTMVWKSPPNLTGSYQYCCVVSDERTHRCTSIAKDWKGKVLLEQDVILVRRSP</sequence>
<organism evidence="1 2">
    <name type="scientific">Candidatus Methylophosphatis roskildensis</name>
    <dbReference type="NCBI Taxonomy" id="2899263"/>
    <lineage>
        <taxon>Bacteria</taxon>
        <taxon>Pseudomonadati</taxon>
        <taxon>Pseudomonadota</taxon>
        <taxon>Betaproteobacteria</taxon>
        <taxon>Nitrosomonadales</taxon>
        <taxon>Sterolibacteriaceae</taxon>
        <taxon>Candidatus Methylophosphatis</taxon>
    </lineage>
</organism>
<name>A0A9D7E774_9PROT</name>
<gene>
    <name evidence="1" type="ORF">IPH26_20810</name>
</gene>
<dbReference type="AlphaFoldDB" id="A0A9D7E774"/>
<evidence type="ECO:0000313" key="1">
    <source>
        <dbReference type="EMBL" id="MBK6975274.1"/>
    </source>
</evidence>
<dbReference type="EMBL" id="JADJEV010000005">
    <property type="protein sequence ID" value="MBK6975274.1"/>
    <property type="molecule type" value="Genomic_DNA"/>
</dbReference>
<reference evidence="1" key="1">
    <citation type="submission" date="2020-10" db="EMBL/GenBank/DDBJ databases">
        <title>Connecting structure to function with the recovery of over 1000 high-quality activated sludge metagenome-assembled genomes encoding full-length rRNA genes using long-read sequencing.</title>
        <authorList>
            <person name="Singleton C.M."/>
            <person name="Petriglieri F."/>
            <person name="Kristensen J.M."/>
            <person name="Kirkegaard R.H."/>
            <person name="Michaelsen T.Y."/>
            <person name="Andersen M.H."/>
            <person name="Karst S.M."/>
            <person name="Dueholm M.S."/>
            <person name="Nielsen P.H."/>
            <person name="Albertsen M."/>
        </authorList>
    </citation>
    <scope>NUCLEOTIDE SEQUENCE</scope>
    <source>
        <strain evidence="1">Bjer_18-Q3-R1-45_BAT3C.347</strain>
    </source>
</reference>
<evidence type="ECO:0000313" key="2">
    <source>
        <dbReference type="Proteomes" id="UP000807785"/>
    </source>
</evidence>
<comment type="caution">
    <text evidence="1">The sequence shown here is derived from an EMBL/GenBank/DDBJ whole genome shotgun (WGS) entry which is preliminary data.</text>
</comment>